<dbReference type="PANTHER" id="PTHR12110:SF41">
    <property type="entry name" value="INOSOSE DEHYDRATASE"/>
    <property type="match status" value="1"/>
</dbReference>
<proteinExistence type="predicted"/>
<dbReference type="Pfam" id="PF01261">
    <property type="entry name" value="AP_endonuc_2"/>
    <property type="match status" value="1"/>
</dbReference>
<evidence type="ECO:0000313" key="2">
    <source>
        <dbReference type="EMBL" id="TYR33151.1"/>
    </source>
</evidence>
<dbReference type="InterPro" id="IPR013022">
    <property type="entry name" value="Xyl_isomerase-like_TIM-brl"/>
</dbReference>
<dbReference type="EMBL" id="VSZS01000060">
    <property type="protein sequence ID" value="TYR33151.1"/>
    <property type="molecule type" value="Genomic_DNA"/>
</dbReference>
<dbReference type="InterPro" id="IPR050312">
    <property type="entry name" value="IolE/XylAMocC-like"/>
</dbReference>
<dbReference type="GO" id="GO:0016853">
    <property type="term" value="F:isomerase activity"/>
    <property type="evidence" value="ECO:0007669"/>
    <property type="project" value="UniProtKB-KW"/>
</dbReference>
<dbReference type="PANTHER" id="PTHR12110">
    <property type="entry name" value="HYDROXYPYRUVATE ISOMERASE"/>
    <property type="match status" value="1"/>
</dbReference>
<evidence type="ECO:0000313" key="3">
    <source>
        <dbReference type="Proteomes" id="UP000323258"/>
    </source>
</evidence>
<dbReference type="Proteomes" id="UP000323258">
    <property type="component" value="Unassembled WGS sequence"/>
</dbReference>
<reference evidence="2 3" key="1">
    <citation type="submission" date="2019-08" db="EMBL/GenBank/DDBJ databases">
        <authorList>
            <person name="Seo Y.L."/>
        </authorList>
    </citation>
    <scope>NUCLEOTIDE SEQUENCE [LARGE SCALE GENOMIC DNA]</scope>
    <source>
        <strain evidence="2 3">MaA-C15</strain>
    </source>
</reference>
<dbReference type="Gene3D" id="3.20.20.150">
    <property type="entry name" value="Divalent-metal-dependent TIM barrel enzymes"/>
    <property type="match status" value="1"/>
</dbReference>
<reference evidence="2 3" key="2">
    <citation type="submission" date="2019-09" db="EMBL/GenBank/DDBJ databases">
        <title>Mesorhizobium sp. MaA-C15 isolated from Microcystis aeruginosa.</title>
        <authorList>
            <person name="Jeong S.E."/>
            <person name="Jin H.M."/>
            <person name="Jeon C.O."/>
        </authorList>
    </citation>
    <scope>NUCLEOTIDE SEQUENCE [LARGE SCALE GENOMIC DNA]</scope>
    <source>
        <strain evidence="2 3">MaA-C15</strain>
    </source>
</reference>
<dbReference type="RefSeq" id="WP_148914350.1">
    <property type="nucleotide sequence ID" value="NZ_VSZS01000060.1"/>
</dbReference>
<keyword evidence="3" id="KW-1185">Reference proteome</keyword>
<comment type="caution">
    <text evidence="2">The sequence shown here is derived from an EMBL/GenBank/DDBJ whole genome shotgun (WGS) entry which is preliminary data.</text>
</comment>
<evidence type="ECO:0000259" key="1">
    <source>
        <dbReference type="Pfam" id="PF01261"/>
    </source>
</evidence>
<gene>
    <name evidence="2" type="ORF">FY036_08825</name>
</gene>
<organism evidence="2 3">
    <name type="scientific">Neoaquamicrobium microcysteis</name>
    <dbReference type="NCBI Taxonomy" id="2682781"/>
    <lineage>
        <taxon>Bacteria</taxon>
        <taxon>Pseudomonadati</taxon>
        <taxon>Pseudomonadota</taxon>
        <taxon>Alphaproteobacteria</taxon>
        <taxon>Hyphomicrobiales</taxon>
        <taxon>Phyllobacteriaceae</taxon>
        <taxon>Neoaquamicrobium</taxon>
    </lineage>
</organism>
<accession>A0A5D4GWC4</accession>
<feature type="domain" description="Xylose isomerase-like TIM barrel" evidence="1">
    <location>
        <begin position="20"/>
        <end position="243"/>
    </location>
</feature>
<keyword evidence="2" id="KW-0413">Isomerase</keyword>
<dbReference type="InterPro" id="IPR036237">
    <property type="entry name" value="Xyl_isomerase-like_sf"/>
</dbReference>
<dbReference type="AlphaFoldDB" id="A0A5D4GWC4"/>
<name>A0A5D4GWC4_9HYPH</name>
<dbReference type="OrthoDB" id="9798407at2"/>
<sequence length="248" mass="27451">MNWSFQLYSARKFQPWENVFKTVAAAGYTQVEGFGGIYEDPSALRAQLDANGLSMPTGHFSLDMLENDFATARRIAETLGIGTLICPHIAAEFRPTDEAGWRSFAARLAAVHENCRKAGLRFAWHNHDFEFVPCKDGSVPQRVILDAAPEIGWEIDVAWVVRGGADPLAWIGDYASRIVAAHVKDIAPTGVAEDEDGWADVGHGTMDWPGIMKALREKTPARVFVMEHDNPNDVGRFARRSIEAARNL</sequence>
<protein>
    <submittedName>
        <fullName evidence="2">Sugar phosphate isomerase/epimerase</fullName>
    </submittedName>
</protein>
<dbReference type="SUPFAM" id="SSF51658">
    <property type="entry name" value="Xylose isomerase-like"/>
    <property type="match status" value="1"/>
</dbReference>